<dbReference type="Proteomes" id="UP001500443">
    <property type="component" value="Unassembled WGS sequence"/>
</dbReference>
<proteinExistence type="predicted"/>
<feature type="domain" description="DUF8094" evidence="2">
    <location>
        <begin position="42"/>
        <end position="342"/>
    </location>
</feature>
<evidence type="ECO:0000256" key="1">
    <source>
        <dbReference type="SAM" id="SignalP"/>
    </source>
</evidence>
<sequence>MGTTKSAVSTAAAGLAALVLTAACSGGSDDDAGDAGDGAAGPRPVLSEARARTVLENYVEANNAANAELDHGALGKVEGGALFQQSRAQYRQFPTYEKKYQKRYKKPFRYLADRANYHIPARGDWYMVDAPVAGPGYHEGDRSLLVFQRAGGTWKNVASVGIQGRVPEVAHGDAGLPTVLPADARVGSTALDGLDDAVNDLYVSGGRKEGRLLAESEVRRNMVKDHTTRRDWIKPEHDGYFETEFETENRKWDEAYEPAFPDVFALRTADGGALAVFNSYDARVDFATRPGFHVIPGDATRLYVEEEEPPGVREYYAVQNAAYVPADGKVEQLGGEVEMIGAS</sequence>
<feature type="signal peptide" evidence="1">
    <location>
        <begin position="1"/>
        <end position="22"/>
    </location>
</feature>
<dbReference type="EMBL" id="BAAAPF010000208">
    <property type="protein sequence ID" value="GAA2139401.1"/>
    <property type="molecule type" value="Genomic_DNA"/>
</dbReference>
<dbReference type="InterPro" id="IPR058407">
    <property type="entry name" value="DUF8094"/>
</dbReference>
<dbReference type="PROSITE" id="PS51257">
    <property type="entry name" value="PROKAR_LIPOPROTEIN"/>
    <property type="match status" value="1"/>
</dbReference>
<reference evidence="3 4" key="1">
    <citation type="journal article" date="2019" name="Int. J. Syst. Evol. Microbiol.">
        <title>The Global Catalogue of Microorganisms (GCM) 10K type strain sequencing project: providing services to taxonomists for standard genome sequencing and annotation.</title>
        <authorList>
            <consortium name="The Broad Institute Genomics Platform"/>
            <consortium name="The Broad Institute Genome Sequencing Center for Infectious Disease"/>
            <person name="Wu L."/>
            <person name="Ma J."/>
        </authorList>
    </citation>
    <scope>NUCLEOTIDE SEQUENCE [LARGE SCALE GENOMIC DNA]</scope>
    <source>
        <strain evidence="3 4">JCM 15481</strain>
    </source>
</reference>
<evidence type="ECO:0000259" key="2">
    <source>
        <dbReference type="Pfam" id="PF26366"/>
    </source>
</evidence>
<evidence type="ECO:0000313" key="4">
    <source>
        <dbReference type="Proteomes" id="UP001500443"/>
    </source>
</evidence>
<comment type="caution">
    <text evidence="3">The sequence shown here is derived from an EMBL/GenBank/DDBJ whole genome shotgun (WGS) entry which is preliminary data.</text>
</comment>
<accession>A0ABN2ZAQ2</accession>
<keyword evidence="3" id="KW-0449">Lipoprotein</keyword>
<feature type="chain" id="PRO_5047119729" evidence="1">
    <location>
        <begin position="23"/>
        <end position="343"/>
    </location>
</feature>
<keyword evidence="1" id="KW-0732">Signal</keyword>
<name>A0ABN2ZAQ2_9ACTN</name>
<dbReference type="RefSeq" id="WP_344292275.1">
    <property type="nucleotide sequence ID" value="NZ_BAAAPF010000208.1"/>
</dbReference>
<dbReference type="Pfam" id="PF26366">
    <property type="entry name" value="DUF8094"/>
    <property type="match status" value="1"/>
</dbReference>
<evidence type="ECO:0000313" key="3">
    <source>
        <dbReference type="EMBL" id="GAA2139401.1"/>
    </source>
</evidence>
<organism evidence="3 4">
    <name type="scientific">Streptomyces synnematoformans</name>
    <dbReference type="NCBI Taxonomy" id="415721"/>
    <lineage>
        <taxon>Bacteria</taxon>
        <taxon>Bacillati</taxon>
        <taxon>Actinomycetota</taxon>
        <taxon>Actinomycetes</taxon>
        <taxon>Kitasatosporales</taxon>
        <taxon>Streptomycetaceae</taxon>
        <taxon>Streptomyces</taxon>
    </lineage>
</organism>
<gene>
    <name evidence="3" type="ORF">GCM10009802_49360</name>
</gene>
<protein>
    <submittedName>
        <fullName evidence="3">Lipoprotein</fullName>
    </submittedName>
</protein>
<keyword evidence="4" id="KW-1185">Reference proteome</keyword>